<dbReference type="Gene3D" id="3.20.20.70">
    <property type="entry name" value="Aldolase class I"/>
    <property type="match status" value="1"/>
</dbReference>
<dbReference type="InterPro" id="IPR006699">
    <property type="entry name" value="GlpP"/>
</dbReference>
<dbReference type="RefSeq" id="WP_268056860.1">
    <property type="nucleotide sequence ID" value="NZ_JAPOHA010000001.1"/>
</dbReference>
<dbReference type="InterPro" id="IPR013785">
    <property type="entry name" value="Aldolase_TIM"/>
</dbReference>
<dbReference type="PANTHER" id="PTHR35787:SF1">
    <property type="entry name" value="GLYCEROL UPTAKE OPERON ANTITERMINATOR REGULATORY PROTEIN"/>
    <property type="match status" value="1"/>
</dbReference>
<sequence length="192" mass="21222">MRLTTEEFLTNTEICPMIAAVNKWEAVEKCGDVDCKMVNVVFGDICTISDIVKKLKDMGKQVFVHVDLITGFASKEICVDFIKKYTESDGIISTKPYLIKRANELDLFTIQRFFMLDFITYANVVKHVHVTNPNVVELMPAGLSKVIRYLCAEIDRPVVAGGLVLDKDDVIGALSAGAIAVSTTNQALWSIG</sequence>
<evidence type="ECO:0000313" key="2">
    <source>
        <dbReference type="Proteomes" id="UP001082703"/>
    </source>
</evidence>
<accession>A0ABT4BRX7</accession>
<dbReference type="Proteomes" id="UP001082703">
    <property type="component" value="Unassembled WGS sequence"/>
</dbReference>
<evidence type="ECO:0000313" key="1">
    <source>
        <dbReference type="EMBL" id="MCY1712853.1"/>
    </source>
</evidence>
<dbReference type="PANTHER" id="PTHR35787">
    <property type="entry name" value="GLYCEROL UPTAKE OPERON ANTITERMINATOR REGULATORY PROTEIN"/>
    <property type="match status" value="1"/>
</dbReference>
<keyword evidence="2" id="KW-1185">Reference proteome</keyword>
<name>A0ABT4BRX7_9FIRM</name>
<protein>
    <submittedName>
        <fullName evidence="1">Glycerol-3-phosphate responsive antiterminator</fullName>
    </submittedName>
</protein>
<dbReference type="EMBL" id="JAPOHA010000001">
    <property type="protein sequence ID" value="MCY1712853.1"/>
    <property type="molecule type" value="Genomic_DNA"/>
</dbReference>
<proteinExistence type="predicted"/>
<reference evidence="1 2" key="1">
    <citation type="submission" date="2022-11" db="EMBL/GenBank/DDBJ databases">
        <authorList>
            <person name="Caiyu Z."/>
        </authorList>
    </citation>
    <scope>NUCLEOTIDE SEQUENCE [LARGE SCALE GENOMIC DNA]</scope>
    <source>
        <strain evidence="1 2">YR-4</strain>
    </source>
</reference>
<comment type="caution">
    <text evidence="1">The sequence shown here is derived from an EMBL/GenBank/DDBJ whole genome shotgun (WGS) entry which is preliminary data.</text>
</comment>
<organism evidence="1 2">
    <name type="scientific">Caproiciproducens galactitolivorans</name>
    <dbReference type="NCBI Taxonomy" id="642589"/>
    <lineage>
        <taxon>Bacteria</taxon>
        <taxon>Bacillati</taxon>
        <taxon>Bacillota</taxon>
        <taxon>Clostridia</taxon>
        <taxon>Eubacteriales</taxon>
        <taxon>Acutalibacteraceae</taxon>
        <taxon>Caproiciproducens</taxon>
    </lineage>
</organism>
<dbReference type="PIRSF" id="PIRSF016897">
    <property type="entry name" value="GlpP"/>
    <property type="match status" value="1"/>
</dbReference>
<dbReference type="SUPFAM" id="SSF110391">
    <property type="entry name" value="GlpP-like"/>
    <property type="match status" value="1"/>
</dbReference>
<dbReference type="Pfam" id="PF04309">
    <property type="entry name" value="G3P_antiterm"/>
    <property type="match status" value="1"/>
</dbReference>
<gene>
    <name evidence="1" type="ORF">OUY18_01090</name>
</gene>